<evidence type="ECO:0000256" key="3">
    <source>
        <dbReference type="PIRNR" id="PIRNR000124"/>
    </source>
</evidence>
<comment type="caution">
    <text evidence="6">The sequence shown here is derived from an EMBL/GenBank/DDBJ whole genome shotgun (WGS) entry which is preliminary data.</text>
</comment>
<dbReference type="PANTHER" id="PTHR43491:SF1">
    <property type="entry name" value="UDP-N-ACETYL-D-MANNOSAMINE DEHYDROGENASE"/>
    <property type="match status" value="1"/>
</dbReference>
<evidence type="ECO:0000256" key="1">
    <source>
        <dbReference type="ARBA" id="ARBA00023002"/>
    </source>
</evidence>
<dbReference type="InterPro" id="IPR008927">
    <property type="entry name" value="6-PGluconate_DH-like_C_sf"/>
</dbReference>
<reference evidence="6" key="1">
    <citation type="submission" date="2017-02" db="EMBL/GenBank/DDBJ databases">
        <title>Delving into the versatile metabolic prowess of the omnipresent phylum Bacteroidetes.</title>
        <authorList>
            <person name="Nobu M.K."/>
            <person name="Mei R."/>
            <person name="Narihiro T."/>
            <person name="Kuroda K."/>
            <person name="Liu W.-T."/>
        </authorList>
    </citation>
    <scope>NUCLEOTIDE SEQUENCE</scope>
    <source>
        <strain evidence="6">ADurb.Bin131</strain>
    </source>
</reference>
<keyword evidence="1 6" id="KW-0560">Oxidoreductase</keyword>
<dbReference type="GO" id="GO:0051287">
    <property type="term" value="F:NAD binding"/>
    <property type="evidence" value="ECO:0007669"/>
    <property type="project" value="InterPro"/>
</dbReference>
<dbReference type="EC" id="1.1.1.136" evidence="6"/>
<dbReference type="InterPro" id="IPR036220">
    <property type="entry name" value="UDP-Glc/GDP-Man_DH_C_sf"/>
</dbReference>
<protein>
    <submittedName>
        <fullName evidence="6">UDP-N-acetyl-D-glucosamine 6-dehydrogenase</fullName>
        <ecNumber evidence="6">1.1.1.136</ecNumber>
    </submittedName>
</protein>
<dbReference type="SUPFAM" id="SSF52413">
    <property type="entry name" value="UDP-glucose/GDP-mannose dehydrogenase C-terminal domain"/>
    <property type="match status" value="1"/>
</dbReference>
<keyword evidence="2" id="KW-0520">NAD</keyword>
<evidence type="ECO:0000259" key="5">
    <source>
        <dbReference type="SMART" id="SM00984"/>
    </source>
</evidence>
<dbReference type="PANTHER" id="PTHR43491">
    <property type="entry name" value="UDP-N-ACETYL-D-MANNOSAMINE DEHYDROGENASE"/>
    <property type="match status" value="1"/>
</dbReference>
<dbReference type="SMART" id="SM00984">
    <property type="entry name" value="UDPG_MGDP_dh_C"/>
    <property type="match status" value="1"/>
</dbReference>
<dbReference type="GO" id="GO:0000271">
    <property type="term" value="P:polysaccharide biosynthetic process"/>
    <property type="evidence" value="ECO:0007669"/>
    <property type="project" value="InterPro"/>
</dbReference>
<keyword evidence="4" id="KW-1133">Transmembrane helix</keyword>
<dbReference type="GO" id="GO:0047004">
    <property type="term" value="F:UDP-N-acetylglucosamine 6-dehydrogenase activity"/>
    <property type="evidence" value="ECO:0007669"/>
    <property type="project" value="UniProtKB-EC"/>
</dbReference>
<keyword evidence="4" id="KW-0472">Membrane</keyword>
<dbReference type="Pfam" id="PF03720">
    <property type="entry name" value="UDPG_MGDP_dh_C"/>
    <property type="match status" value="1"/>
</dbReference>
<dbReference type="Proteomes" id="UP000485562">
    <property type="component" value="Unassembled WGS sequence"/>
</dbReference>
<evidence type="ECO:0000313" key="6">
    <source>
        <dbReference type="EMBL" id="OQB73576.1"/>
    </source>
</evidence>
<feature type="transmembrane region" description="Helical" evidence="4">
    <location>
        <begin position="12"/>
        <end position="31"/>
    </location>
</feature>
<sequence>MTLEKNIRDKRALIGVIGLGYVGLPLALNFAEKRFKVIGFDTDREKVELLNTGKSYISHIPDKKIKKVLKYFTATTDTERLSLPDAIIICVPTPLDAHREPDITFIKNTAIEISKHLRKAQLISLESTTYPGTTREVLVPELEKSGLKAGKDFFVIFSPEREDPGNKSFKTGIIPKIVGGITPRSLKLGTTLYQQIIDRVVPVSSVEIAEAAKLLENIYRSVNITLVNELKMLFDRMKLDIWEIIEAAKTKPFGFHAFYPGPGLGGHCIPIDPFYLTWKAREYDFHTRFIELAGEINNQMPYFVIDKLIDALNRRGKTLQGSKILIIGIAYKKDVDDARESPGIKIMKILEEKDVKKVDYYDPYIPEIIKSRQIPHPIHSIKFNKKTISDYDACIIAADHSCIDYKLILSTGCLIIDSRNVYKKNYTNVVKA</sequence>
<dbReference type="PIRSF" id="PIRSF500136">
    <property type="entry name" value="UDP_ManNAc_DH"/>
    <property type="match status" value="1"/>
</dbReference>
<dbReference type="NCBIfam" id="TIGR03026">
    <property type="entry name" value="NDP-sugDHase"/>
    <property type="match status" value="1"/>
</dbReference>
<dbReference type="GO" id="GO:0016628">
    <property type="term" value="F:oxidoreductase activity, acting on the CH-CH group of donors, NAD or NADP as acceptor"/>
    <property type="evidence" value="ECO:0007669"/>
    <property type="project" value="InterPro"/>
</dbReference>
<gene>
    <name evidence="6" type="primary">wbpA</name>
    <name evidence="6" type="ORF">BWX89_00892</name>
</gene>
<dbReference type="InterPro" id="IPR014027">
    <property type="entry name" value="UDP-Glc/GDP-Man_DH_C"/>
</dbReference>
<dbReference type="InterPro" id="IPR014026">
    <property type="entry name" value="UDP-Glc/GDP-Man_DH_dimer"/>
</dbReference>
<comment type="similarity">
    <text evidence="3">Belongs to the UDP-glucose/GDP-mannose dehydrogenase family.</text>
</comment>
<name>A0A1V6C9J3_UNCT6</name>
<dbReference type="InterPro" id="IPR017476">
    <property type="entry name" value="UDP-Glc/GDP-Man"/>
</dbReference>
<dbReference type="Pfam" id="PF00984">
    <property type="entry name" value="UDPG_MGDP_dh"/>
    <property type="match status" value="1"/>
</dbReference>
<accession>A0A1V6C9J3</accession>
<dbReference type="InterPro" id="IPR001732">
    <property type="entry name" value="UDP-Glc/GDP-Man_DH_N"/>
</dbReference>
<dbReference type="InterPro" id="IPR036291">
    <property type="entry name" value="NAD(P)-bd_dom_sf"/>
</dbReference>
<dbReference type="Pfam" id="PF03721">
    <property type="entry name" value="UDPG_MGDP_dh_N"/>
    <property type="match status" value="1"/>
</dbReference>
<feature type="domain" description="UDP-glucose/GDP-mannose dehydrogenase C-terminal" evidence="5">
    <location>
        <begin position="325"/>
        <end position="424"/>
    </location>
</feature>
<dbReference type="InterPro" id="IPR028359">
    <property type="entry name" value="UDP_ManNAc/GlcNAc_DH"/>
</dbReference>
<proteinExistence type="inferred from homology"/>
<dbReference type="SUPFAM" id="SSF51735">
    <property type="entry name" value="NAD(P)-binding Rossmann-fold domains"/>
    <property type="match status" value="1"/>
</dbReference>
<dbReference type="PIRSF" id="PIRSF000124">
    <property type="entry name" value="UDPglc_GDPman_dh"/>
    <property type="match status" value="1"/>
</dbReference>
<dbReference type="AlphaFoldDB" id="A0A1V6C9J3"/>
<dbReference type="SUPFAM" id="SSF48179">
    <property type="entry name" value="6-phosphogluconate dehydrogenase C-terminal domain-like"/>
    <property type="match status" value="1"/>
</dbReference>
<dbReference type="EMBL" id="MWDQ01000075">
    <property type="protein sequence ID" value="OQB73576.1"/>
    <property type="molecule type" value="Genomic_DNA"/>
</dbReference>
<keyword evidence="4" id="KW-0812">Transmembrane</keyword>
<dbReference type="Gene3D" id="3.40.50.720">
    <property type="entry name" value="NAD(P)-binding Rossmann-like Domain"/>
    <property type="match status" value="2"/>
</dbReference>
<evidence type="ECO:0000256" key="2">
    <source>
        <dbReference type="ARBA" id="ARBA00023027"/>
    </source>
</evidence>
<organism evidence="6">
    <name type="scientific">candidate division TA06 bacterium ADurb.Bin131</name>
    <dbReference type="NCBI Taxonomy" id="1852827"/>
    <lineage>
        <taxon>Bacteria</taxon>
        <taxon>Bacteria division TA06</taxon>
    </lineage>
</organism>
<evidence type="ECO:0000256" key="4">
    <source>
        <dbReference type="SAM" id="Phobius"/>
    </source>
</evidence>